<reference evidence="5 6" key="1">
    <citation type="submission" date="2021-08" db="EMBL/GenBank/DDBJ databases">
        <title>complete genome sequencing of Deefgea sp. D25.</title>
        <authorList>
            <person name="Bae J.-W."/>
            <person name="Gim D.-H."/>
        </authorList>
    </citation>
    <scope>NUCLEOTIDE SEQUENCE [LARGE SCALE GENOMIC DNA]</scope>
    <source>
        <strain evidence="5 6">D25</strain>
    </source>
</reference>
<keyword evidence="1" id="KW-1277">Toxin-antitoxin system</keyword>
<dbReference type="InterPro" id="IPR037038">
    <property type="entry name" value="HepT-like_sf"/>
</dbReference>
<gene>
    <name evidence="5" type="ORF">K4H28_01475</name>
</gene>
<dbReference type="Gene3D" id="1.20.120.580">
    <property type="entry name" value="bsu32300-like"/>
    <property type="match status" value="1"/>
</dbReference>
<dbReference type="RefSeq" id="WP_221007910.1">
    <property type="nucleotide sequence ID" value="NZ_CP081150.1"/>
</dbReference>
<dbReference type="Pfam" id="PF01934">
    <property type="entry name" value="HepT-like"/>
    <property type="match status" value="1"/>
</dbReference>
<evidence type="ECO:0000313" key="5">
    <source>
        <dbReference type="EMBL" id="QZA79393.1"/>
    </source>
</evidence>
<evidence type="ECO:0000313" key="6">
    <source>
        <dbReference type="Proteomes" id="UP000825679"/>
    </source>
</evidence>
<protein>
    <submittedName>
        <fullName evidence="5">DUF86 domain-containing protein</fullName>
    </submittedName>
</protein>
<evidence type="ECO:0000256" key="2">
    <source>
        <dbReference type="ARBA" id="ARBA00022722"/>
    </source>
</evidence>
<dbReference type="PANTHER" id="PTHR33397:SF3">
    <property type="entry name" value="MRNA NUCLEASE HEPT"/>
    <property type="match status" value="1"/>
</dbReference>
<sequence length="115" mass="13007">MKSTTAKQKKALNNILTQEENLIDIAKFYRNFRACYSTILNILRAFASVQDMGQHLILREKLGVPQSAGDVFTLLATAKWIDTELATSLQKMVGFRNIAVHDYQTLLFKDQSPSV</sequence>
<proteinExistence type="inferred from homology"/>
<organism evidence="5 6">
    <name type="scientific">Deefgea tanakiae</name>
    <dbReference type="NCBI Taxonomy" id="2865840"/>
    <lineage>
        <taxon>Bacteria</taxon>
        <taxon>Pseudomonadati</taxon>
        <taxon>Pseudomonadota</taxon>
        <taxon>Betaproteobacteria</taxon>
        <taxon>Neisseriales</taxon>
        <taxon>Chitinibacteraceae</taxon>
        <taxon>Deefgea</taxon>
    </lineage>
</organism>
<keyword evidence="2" id="KW-0540">Nuclease</keyword>
<accession>A0ABX8Z9Z9</accession>
<dbReference type="InterPro" id="IPR052379">
    <property type="entry name" value="Type_VII_TA_RNase"/>
</dbReference>
<evidence type="ECO:0000256" key="4">
    <source>
        <dbReference type="ARBA" id="ARBA00024207"/>
    </source>
</evidence>
<evidence type="ECO:0000256" key="1">
    <source>
        <dbReference type="ARBA" id="ARBA00022649"/>
    </source>
</evidence>
<dbReference type="Proteomes" id="UP000825679">
    <property type="component" value="Chromosome"/>
</dbReference>
<keyword evidence="3" id="KW-0378">Hydrolase</keyword>
<keyword evidence="6" id="KW-1185">Reference proteome</keyword>
<name>A0ABX8Z9Z9_9NEIS</name>
<dbReference type="PANTHER" id="PTHR33397">
    <property type="entry name" value="UPF0331 PROTEIN YUTE"/>
    <property type="match status" value="1"/>
</dbReference>
<evidence type="ECO:0000256" key="3">
    <source>
        <dbReference type="ARBA" id="ARBA00022801"/>
    </source>
</evidence>
<comment type="similarity">
    <text evidence="4">Belongs to the HepT RNase toxin family.</text>
</comment>
<dbReference type="InterPro" id="IPR008201">
    <property type="entry name" value="HepT-like"/>
</dbReference>
<dbReference type="EMBL" id="CP081150">
    <property type="protein sequence ID" value="QZA79393.1"/>
    <property type="molecule type" value="Genomic_DNA"/>
</dbReference>
<dbReference type="NCBIfam" id="NF047751">
    <property type="entry name" value="HepT_toxin"/>
    <property type="match status" value="1"/>
</dbReference>